<evidence type="ECO:0000256" key="2">
    <source>
        <dbReference type="ARBA" id="ARBA00006490"/>
    </source>
</evidence>
<dbReference type="Pfam" id="PF00266">
    <property type="entry name" value="Aminotran_5"/>
    <property type="match status" value="1"/>
</dbReference>
<dbReference type="InterPro" id="IPR000192">
    <property type="entry name" value="Aminotrans_V_dom"/>
</dbReference>
<evidence type="ECO:0000313" key="4">
    <source>
        <dbReference type="EMBL" id="CAI7992247.1"/>
    </source>
</evidence>
<protein>
    <submittedName>
        <fullName evidence="4">Cysteine desulfurase IscS</fullName>
    </submittedName>
</protein>
<dbReference type="Proteomes" id="UP001174909">
    <property type="component" value="Unassembled WGS sequence"/>
</dbReference>
<dbReference type="PANTHER" id="PTHR11601:SF34">
    <property type="entry name" value="CYSTEINE DESULFURASE"/>
    <property type="match status" value="1"/>
</dbReference>
<comment type="cofactor">
    <cofactor evidence="1">
        <name>pyridoxal 5'-phosphate</name>
        <dbReference type="ChEBI" id="CHEBI:597326"/>
    </cofactor>
</comment>
<keyword evidence="5" id="KW-1185">Reference proteome</keyword>
<dbReference type="EMBL" id="CASHTH010000141">
    <property type="protein sequence ID" value="CAI7992247.1"/>
    <property type="molecule type" value="Genomic_DNA"/>
</dbReference>
<comment type="similarity">
    <text evidence="2">Belongs to the class-V pyridoxal-phosphate-dependent aminotransferase family. NifS/IscS subfamily.</text>
</comment>
<dbReference type="SUPFAM" id="SSF53383">
    <property type="entry name" value="PLP-dependent transferases"/>
    <property type="match status" value="1"/>
</dbReference>
<gene>
    <name evidence="4" type="ORF">GBAR_LOCUS948</name>
</gene>
<organism evidence="4 5">
    <name type="scientific">Geodia barretti</name>
    <name type="common">Barrett's horny sponge</name>
    <dbReference type="NCBI Taxonomy" id="519541"/>
    <lineage>
        <taxon>Eukaryota</taxon>
        <taxon>Metazoa</taxon>
        <taxon>Porifera</taxon>
        <taxon>Demospongiae</taxon>
        <taxon>Heteroscleromorpha</taxon>
        <taxon>Tetractinellida</taxon>
        <taxon>Astrophorina</taxon>
        <taxon>Geodiidae</taxon>
        <taxon>Geodia</taxon>
    </lineage>
</organism>
<feature type="domain" description="Aminotransferase class V" evidence="3">
    <location>
        <begin position="1"/>
        <end position="70"/>
    </location>
</feature>
<evidence type="ECO:0000313" key="5">
    <source>
        <dbReference type="Proteomes" id="UP001174909"/>
    </source>
</evidence>
<reference evidence="4" key="1">
    <citation type="submission" date="2023-03" db="EMBL/GenBank/DDBJ databases">
        <authorList>
            <person name="Steffen K."/>
            <person name="Cardenas P."/>
        </authorList>
    </citation>
    <scope>NUCLEOTIDE SEQUENCE</scope>
</reference>
<name>A0AA35QVG0_GEOBA</name>
<proteinExistence type="inferred from homology"/>
<evidence type="ECO:0000259" key="3">
    <source>
        <dbReference type="Pfam" id="PF00266"/>
    </source>
</evidence>
<feature type="non-terminal residue" evidence="4">
    <location>
        <position position="1"/>
    </location>
</feature>
<evidence type="ECO:0000256" key="1">
    <source>
        <dbReference type="ARBA" id="ARBA00001933"/>
    </source>
</evidence>
<dbReference type="Gene3D" id="3.40.640.10">
    <property type="entry name" value="Type I PLP-dependent aspartate aminotransferase-like (Major domain)"/>
    <property type="match status" value="2"/>
</dbReference>
<sequence>MKPYFLDKFGNASSTDHRHGSEASAAVESARGDVARAIGAKTDEIIFTSGATESDNLAIRGVAEKYKDRDDLGRIDIGELESAITDKTVMISVMAANNEIGVIPDIKKI</sequence>
<dbReference type="AlphaFoldDB" id="A0AA35QVG0"/>
<dbReference type="InterPro" id="IPR015424">
    <property type="entry name" value="PyrdxlP-dep_Trfase"/>
</dbReference>
<accession>A0AA35QVG0</accession>
<comment type="caution">
    <text evidence="4">The sequence shown here is derived from an EMBL/GenBank/DDBJ whole genome shotgun (WGS) entry which is preliminary data.</text>
</comment>
<dbReference type="InterPro" id="IPR015421">
    <property type="entry name" value="PyrdxlP-dep_Trfase_major"/>
</dbReference>
<dbReference type="PANTHER" id="PTHR11601">
    <property type="entry name" value="CYSTEINE DESULFURYLASE FAMILY MEMBER"/>
    <property type="match status" value="1"/>
</dbReference>